<feature type="domain" description="RNA polymerase sigma-70 region 2" evidence="6">
    <location>
        <begin position="25"/>
        <end position="89"/>
    </location>
</feature>
<name>A0ABR7UU26_9FLAO</name>
<dbReference type="Gene3D" id="1.10.1740.10">
    <property type="match status" value="1"/>
</dbReference>
<dbReference type="EMBL" id="NASZ01000014">
    <property type="protein sequence ID" value="MBD0725513.1"/>
    <property type="molecule type" value="Genomic_DNA"/>
</dbReference>
<dbReference type="SUPFAM" id="SSF88659">
    <property type="entry name" value="Sigma3 and sigma4 domains of RNA polymerase sigma factors"/>
    <property type="match status" value="1"/>
</dbReference>
<comment type="similarity">
    <text evidence="1">Belongs to the sigma-70 factor family. ECF subfamily.</text>
</comment>
<comment type="caution">
    <text evidence="8">The sequence shown here is derived from an EMBL/GenBank/DDBJ whole genome shotgun (WGS) entry which is preliminary data.</text>
</comment>
<organism evidence="8 9">
    <name type="scientific">Flavobacterium pokkalii</name>
    <dbReference type="NCBI Taxonomy" id="1940408"/>
    <lineage>
        <taxon>Bacteria</taxon>
        <taxon>Pseudomonadati</taxon>
        <taxon>Bacteroidota</taxon>
        <taxon>Flavobacteriia</taxon>
        <taxon>Flavobacteriales</taxon>
        <taxon>Flavobacteriaceae</taxon>
        <taxon>Flavobacterium</taxon>
    </lineage>
</organism>
<dbReference type="PANTHER" id="PTHR43133:SF8">
    <property type="entry name" value="RNA POLYMERASE SIGMA FACTOR HI_1459-RELATED"/>
    <property type="match status" value="1"/>
</dbReference>
<dbReference type="InterPro" id="IPR013325">
    <property type="entry name" value="RNA_pol_sigma_r2"/>
</dbReference>
<evidence type="ECO:0000256" key="2">
    <source>
        <dbReference type="ARBA" id="ARBA00023015"/>
    </source>
</evidence>
<dbReference type="InterPro" id="IPR036388">
    <property type="entry name" value="WH-like_DNA-bd_sf"/>
</dbReference>
<keyword evidence="2" id="KW-0805">Transcription regulation</keyword>
<gene>
    <name evidence="8" type="ORF">B6A10_10015</name>
</gene>
<evidence type="ECO:0000313" key="8">
    <source>
        <dbReference type="EMBL" id="MBD0725513.1"/>
    </source>
</evidence>
<dbReference type="InterPro" id="IPR013249">
    <property type="entry name" value="RNA_pol_sigma70_r4_t2"/>
</dbReference>
<dbReference type="RefSeq" id="WP_188220772.1">
    <property type="nucleotide sequence ID" value="NZ_NASZ01000014.1"/>
</dbReference>
<dbReference type="CDD" id="cd06171">
    <property type="entry name" value="Sigma70_r4"/>
    <property type="match status" value="1"/>
</dbReference>
<evidence type="ECO:0000259" key="6">
    <source>
        <dbReference type="Pfam" id="PF04542"/>
    </source>
</evidence>
<keyword evidence="5" id="KW-0804">Transcription</keyword>
<dbReference type="Pfam" id="PF08281">
    <property type="entry name" value="Sigma70_r4_2"/>
    <property type="match status" value="1"/>
</dbReference>
<evidence type="ECO:0000256" key="4">
    <source>
        <dbReference type="ARBA" id="ARBA00023125"/>
    </source>
</evidence>
<protein>
    <submittedName>
        <fullName evidence="8">RNA polymerase subunit sigma-24</fullName>
    </submittedName>
</protein>
<dbReference type="Pfam" id="PF04542">
    <property type="entry name" value="Sigma70_r2"/>
    <property type="match status" value="1"/>
</dbReference>
<evidence type="ECO:0000256" key="3">
    <source>
        <dbReference type="ARBA" id="ARBA00023082"/>
    </source>
</evidence>
<accession>A0ABR7UU26</accession>
<feature type="domain" description="RNA polymerase sigma factor 70 region 4 type 2" evidence="7">
    <location>
        <begin position="129"/>
        <end position="179"/>
    </location>
</feature>
<keyword evidence="4" id="KW-0238">DNA-binding</keyword>
<keyword evidence="9" id="KW-1185">Reference proteome</keyword>
<dbReference type="NCBIfam" id="TIGR02937">
    <property type="entry name" value="sigma70-ECF"/>
    <property type="match status" value="1"/>
</dbReference>
<evidence type="ECO:0000259" key="7">
    <source>
        <dbReference type="Pfam" id="PF08281"/>
    </source>
</evidence>
<dbReference type="InterPro" id="IPR007627">
    <property type="entry name" value="RNA_pol_sigma70_r2"/>
</dbReference>
<dbReference type="SUPFAM" id="SSF88946">
    <property type="entry name" value="Sigma2 domain of RNA polymerase sigma factors"/>
    <property type="match status" value="1"/>
</dbReference>
<dbReference type="InterPro" id="IPR013324">
    <property type="entry name" value="RNA_pol_sigma_r3/r4-like"/>
</dbReference>
<dbReference type="InterPro" id="IPR039425">
    <property type="entry name" value="RNA_pol_sigma-70-like"/>
</dbReference>
<evidence type="ECO:0000313" key="9">
    <source>
        <dbReference type="Proteomes" id="UP000661715"/>
    </source>
</evidence>
<proteinExistence type="inferred from homology"/>
<sequence length="214" mass="25307">MMNQYTDTELINKILEGELALYEILIRRNNPFLYKIGRSYNYNHEDTQDLMQDTFIDSYLNLSKFENRSSFKTWIIKIMINNCYKKLHKLGYKNEIITEINEKAIPMFSDNSHTDTNKVIMAKELNFVIENALIQIPLDYRIVFSLREITGLNVEETAQSLNISESNVKVRLNRAKAMLRKQIEKSYTTTDLYEFNLIYCDTMVLNVMNKIKKL</sequence>
<reference evidence="8 9" key="1">
    <citation type="journal article" date="2020" name="Microbiol. Res.">
        <title>Flavobacterium pokkalii sp. nov., a novel plant growth promoting native rhizobacteria isolated from pokkali rice grown in coastal saline affected agricultural regions of southern India, Kerala.</title>
        <authorList>
            <person name="Menon R.R."/>
            <person name="Kumari S."/>
            <person name="Viver T."/>
            <person name="Rameshkumar N."/>
        </authorList>
    </citation>
    <scope>NUCLEOTIDE SEQUENCE [LARGE SCALE GENOMIC DNA]</scope>
    <source>
        <strain evidence="8 9">L1I52</strain>
    </source>
</reference>
<dbReference type="InterPro" id="IPR014284">
    <property type="entry name" value="RNA_pol_sigma-70_dom"/>
</dbReference>
<evidence type="ECO:0000256" key="1">
    <source>
        <dbReference type="ARBA" id="ARBA00010641"/>
    </source>
</evidence>
<dbReference type="Proteomes" id="UP000661715">
    <property type="component" value="Unassembled WGS sequence"/>
</dbReference>
<keyword evidence="3" id="KW-0731">Sigma factor</keyword>
<evidence type="ECO:0000256" key="5">
    <source>
        <dbReference type="ARBA" id="ARBA00023163"/>
    </source>
</evidence>
<dbReference type="Gene3D" id="1.10.10.10">
    <property type="entry name" value="Winged helix-like DNA-binding domain superfamily/Winged helix DNA-binding domain"/>
    <property type="match status" value="1"/>
</dbReference>
<dbReference type="PANTHER" id="PTHR43133">
    <property type="entry name" value="RNA POLYMERASE ECF-TYPE SIGMA FACTO"/>
    <property type="match status" value="1"/>
</dbReference>